<dbReference type="HOGENOM" id="CLU_1165636_0_0_1"/>
<dbReference type="RefSeq" id="XP_013422847.1">
    <property type="nucleotide sequence ID" value="XM_013567393.1"/>
</dbReference>
<keyword evidence="3" id="KW-1185">Reference proteome</keyword>
<organism evidence="2 3">
    <name type="scientific">Aureobasidium namibiae CBS 147.97</name>
    <dbReference type="NCBI Taxonomy" id="1043004"/>
    <lineage>
        <taxon>Eukaryota</taxon>
        <taxon>Fungi</taxon>
        <taxon>Dikarya</taxon>
        <taxon>Ascomycota</taxon>
        <taxon>Pezizomycotina</taxon>
        <taxon>Dothideomycetes</taxon>
        <taxon>Dothideomycetidae</taxon>
        <taxon>Dothideales</taxon>
        <taxon>Saccotheciaceae</taxon>
        <taxon>Aureobasidium</taxon>
    </lineage>
</organism>
<evidence type="ECO:0000313" key="2">
    <source>
        <dbReference type="EMBL" id="KEQ68620.1"/>
    </source>
</evidence>
<dbReference type="Proteomes" id="UP000027730">
    <property type="component" value="Unassembled WGS sequence"/>
</dbReference>
<feature type="region of interest" description="Disordered" evidence="1">
    <location>
        <begin position="191"/>
        <end position="214"/>
    </location>
</feature>
<reference evidence="2 3" key="1">
    <citation type="journal article" date="2014" name="BMC Genomics">
        <title>Genome sequencing of four Aureobasidium pullulans varieties: biotechnological potential, stress tolerance, and description of new species.</title>
        <authorList>
            <person name="Gostin Ar C."/>
            <person name="Ohm R.A."/>
            <person name="Kogej T."/>
            <person name="Sonjak S."/>
            <person name="Turk M."/>
            <person name="Zajc J."/>
            <person name="Zalar P."/>
            <person name="Grube M."/>
            <person name="Sun H."/>
            <person name="Han J."/>
            <person name="Sharma A."/>
            <person name="Chiniquy J."/>
            <person name="Ngan C.Y."/>
            <person name="Lipzen A."/>
            <person name="Barry K."/>
            <person name="Grigoriev I.V."/>
            <person name="Gunde-Cimerman N."/>
        </authorList>
    </citation>
    <scope>NUCLEOTIDE SEQUENCE [LARGE SCALE GENOMIC DNA]</scope>
    <source>
        <strain evidence="2 3">CBS 147.97</strain>
    </source>
</reference>
<evidence type="ECO:0000256" key="1">
    <source>
        <dbReference type="SAM" id="MobiDB-lite"/>
    </source>
</evidence>
<proteinExistence type="predicted"/>
<name>A0A074W6A1_9PEZI</name>
<dbReference type="OrthoDB" id="3827705at2759"/>
<sequence length="214" mass="24162">MSNETLTEAIENDAASTNPYIRGLCDDMCDHLLMLAEVYQSQAIDRELENKFPGYAKGDHEASEIFGICADALSAMIDTLTEVEDGSQGVPQPRRFGIDDELTTPGSIARAHTHHLLTTRDYVGRFSMTEEETRSMDVRECKQRMTDATELYREMQYEARDLCENYLELLHRAGYDGDVFADDVRSSLPSGLRMPRVEQAQEDDAISSGVDERY</sequence>
<dbReference type="GeneID" id="25417669"/>
<accession>A0A074W6A1</accession>
<evidence type="ECO:0000313" key="3">
    <source>
        <dbReference type="Proteomes" id="UP000027730"/>
    </source>
</evidence>
<dbReference type="AlphaFoldDB" id="A0A074W6A1"/>
<protein>
    <submittedName>
        <fullName evidence="2">Uncharacterized protein</fullName>
    </submittedName>
</protein>
<gene>
    <name evidence="2" type="ORF">M436DRAFT_86192</name>
</gene>
<dbReference type="EMBL" id="KL584727">
    <property type="protein sequence ID" value="KEQ68620.1"/>
    <property type="molecule type" value="Genomic_DNA"/>
</dbReference>